<gene>
    <name evidence="2" type="ORF">FB459_1422</name>
</gene>
<keyword evidence="1" id="KW-0378">Hydrolase</keyword>
<comment type="caution">
    <text evidence="2">The sequence shown here is derived from an EMBL/GenBank/DDBJ whole genome shotgun (WGS) entry which is preliminary data.</text>
</comment>
<dbReference type="Gene3D" id="3.40.50.1240">
    <property type="entry name" value="Phosphoglycerate mutase-like"/>
    <property type="match status" value="1"/>
</dbReference>
<dbReference type="RefSeq" id="WP_141927931.1">
    <property type="nucleotide sequence ID" value="NZ_BAABCI010000002.1"/>
</dbReference>
<protein>
    <submittedName>
        <fullName evidence="2">Phosphohistidine phosphatase</fullName>
    </submittedName>
</protein>
<dbReference type="PANTHER" id="PTHR20935">
    <property type="entry name" value="PHOSPHOGLYCERATE MUTASE-RELATED"/>
    <property type="match status" value="1"/>
</dbReference>
<organism evidence="2 3">
    <name type="scientific">Yimella lutea</name>
    <dbReference type="NCBI Taxonomy" id="587872"/>
    <lineage>
        <taxon>Bacteria</taxon>
        <taxon>Bacillati</taxon>
        <taxon>Actinomycetota</taxon>
        <taxon>Actinomycetes</taxon>
        <taxon>Micrococcales</taxon>
        <taxon>Dermacoccaceae</taxon>
        <taxon>Yimella</taxon>
    </lineage>
</organism>
<dbReference type="InterPro" id="IPR013078">
    <property type="entry name" value="His_Pase_superF_clade-1"/>
</dbReference>
<proteinExistence type="predicted"/>
<dbReference type="InterPro" id="IPR051021">
    <property type="entry name" value="Mito_Ser/Thr_phosphatase"/>
</dbReference>
<dbReference type="GO" id="GO:0016787">
    <property type="term" value="F:hydrolase activity"/>
    <property type="evidence" value="ECO:0007669"/>
    <property type="project" value="UniProtKB-KW"/>
</dbReference>
<name>A0A542EF72_9MICO</name>
<dbReference type="PANTHER" id="PTHR20935:SF1">
    <property type="entry name" value="SLL1549 PROTEIN"/>
    <property type="match status" value="1"/>
</dbReference>
<dbReference type="Proteomes" id="UP000320806">
    <property type="component" value="Unassembled WGS sequence"/>
</dbReference>
<dbReference type="InterPro" id="IPR029033">
    <property type="entry name" value="His_PPase_superfam"/>
</dbReference>
<keyword evidence="3" id="KW-1185">Reference proteome</keyword>
<dbReference type="Pfam" id="PF00300">
    <property type="entry name" value="His_Phos_1"/>
    <property type="match status" value="1"/>
</dbReference>
<dbReference type="AlphaFoldDB" id="A0A542EF72"/>
<dbReference type="CDD" id="cd07067">
    <property type="entry name" value="HP_PGM_like"/>
    <property type="match status" value="1"/>
</dbReference>
<evidence type="ECO:0000256" key="1">
    <source>
        <dbReference type="ARBA" id="ARBA00022801"/>
    </source>
</evidence>
<dbReference type="SUPFAM" id="SSF53254">
    <property type="entry name" value="Phosphoglycerate mutase-like"/>
    <property type="match status" value="1"/>
</dbReference>
<reference evidence="2 3" key="1">
    <citation type="submission" date="2019-06" db="EMBL/GenBank/DDBJ databases">
        <title>Sequencing the genomes of 1000 actinobacteria strains.</title>
        <authorList>
            <person name="Klenk H.-P."/>
        </authorList>
    </citation>
    <scope>NUCLEOTIDE SEQUENCE [LARGE SCALE GENOMIC DNA]</scope>
    <source>
        <strain evidence="2 3">DSM 19828</strain>
    </source>
</reference>
<dbReference type="OrthoDB" id="9810154at2"/>
<evidence type="ECO:0000313" key="3">
    <source>
        <dbReference type="Proteomes" id="UP000320806"/>
    </source>
</evidence>
<sequence length="167" mass="18060">MTTDRTLILIRHAKAEPHGSTTDHERCLTERGVLDARAVGDWLREKSLSPDFVWCSTSTRTRETWAAIVEASGVGPIVDHEQRIYDASPRTLLEVLRETPENAHCVALVGHAPGVPAIAAALTEANAAVDFVDHFATSAVAVLRIEGEWADLAPGATELEQVFVGRG</sequence>
<evidence type="ECO:0000313" key="2">
    <source>
        <dbReference type="EMBL" id="TQJ13984.1"/>
    </source>
</evidence>
<accession>A0A542EF72</accession>
<dbReference type="SMART" id="SM00855">
    <property type="entry name" value="PGAM"/>
    <property type="match status" value="1"/>
</dbReference>
<dbReference type="EMBL" id="VFMO01000001">
    <property type="protein sequence ID" value="TQJ13984.1"/>
    <property type="molecule type" value="Genomic_DNA"/>
</dbReference>